<dbReference type="PANTHER" id="PTHR30005:SF14">
    <property type="entry name" value="EXOPOLYPHOSPHATASE"/>
    <property type="match status" value="1"/>
</dbReference>
<dbReference type="Gene3D" id="3.30.420.40">
    <property type="match status" value="1"/>
</dbReference>
<evidence type="ECO:0000313" key="5">
    <source>
        <dbReference type="Proteomes" id="UP001253595"/>
    </source>
</evidence>
<dbReference type="EMBL" id="JAVDVX010000006">
    <property type="protein sequence ID" value="MDR7091308.1"/>
    <property type="molecule type" value="Genomic_DNA"/>
</dbReference>
<name>A0ABU1V1H7_9GAMM</name>
<dbReference type="Gene3D" id="3.30.420.150">
    <property type="entry name" value="Exopolyphosphatase. Domain 2"/>
    <property type="match status" value="1"/>
</dbReference>
<keyword evidence="5" id="KW-1185">Reference proteome</keyword>
<dbReference type="InterPro" id="IPR030673">
    <property type="entry name" value="PyroPPase_GppA_Ppx"/>
</dbReference>
<dbReference type="InterPro" id="IPR050273">
    <property type="entry name" value="GppA/Ppx_hydrolase"/>
</dbReference>
<evidence type="ECO:0000259" key="3">
    <source>
        <dbReference type="Pfam" id="PF21447"/>
    </source>
</evidence>
<protein>
    <submittedName>
        <fullName evidence="4">Exopolyphosphatase/guanosine-5'-triphosphate, 3'-diphosphate pyrophosphatase</fullName>
        <ecNumber evidence="4">3.6.1.11</ecNumber>
        <ecNumber evidence="4">3.6.1.40</ecNumber>
    </submittedName>
</protein>
<feature type="domain" description="Ppx/GppA phosphatase N-terminal" evidence="2">
    <location>
        <begin position="28"/>
        <end position="307"/>
    </location>
</feature>
<evidence type="ECO:0000259" key="2">
    <source>
        <dbReference type="Pfam" id="PF02541"/>
    </source>
</evidence>
<dbReference type="CDD" id="cd24053">
    <property type="entry name" value="ASKHA_NBD_EcPPX-GppA-like"/>
    <property type="match status" value="1"/>
</dbReference>
<evidence type="ECO:0000313" key="4">
    <source>
        <dbReference type="EMBL" id="MDR7091308.1"/>
    </source>
</evidence>
<evidence type="ECO:0000256" key="1">
    <source>
        <dbReference type="ARBA" id="ARBA00022801"/>
    </source>
</evidence>
<dbReference type="SUPFAM" id="SSF109604">
    <property type="entry name" value="HD-domain/PDEase-like"/>
    <property type="match status" value="1"/>
</dbReference>
<sequence length="501" mass="55353">MFNLSAQNANQTSHIAAIDLGSNSFHMIVARWDNGQLTLLDRLREPVRLGFGLQEDLSLSEDARDRALACLERFGECLRGYPSRSVRIVGTKTLRSVKDSSQFLAEAEKRLGHPVEIISGDEEARLIYLGVANDIAPDDRNRIVMDIGGGSTEVILGKGMQPRLKESLNMGCIAITKKFFMDGKVSEKLITKALIACLQELEPVKDEFLQAGWQQVIGASGSIKAVAKVCQANGWSDGTITLDSLEKIIAIYLNHGKVDAQIAGLSEDRQPVFLGGVMVLSALFEALELKQMVAADWALREGLLFDQKGRLENHDIRQASVDALAARFHVNMDKARAVEKTALNLLSQVAPNWQLTAEDASKLLGWAARLYQVGLDIAHNDYHKHSAYIVQNVDLAGCSRAEQTQLAALVLAHRKRFPAKSFPLDNSDLVRLAILLRMAAIFHRGKIKDGLPTIAVKADGRKIKLILPAKWIEDHPLTQADLETEQRHLSDIGYDFQLLTQ</sequence>
<dbReference type="SUPFAM" id="SSF53067">
    <property type="entry name" value="Actin-like ATPase domain"/>
    <property type="match status" value="2"/>
</dbReference>
<dbReference type="Proteomes" id="UP001253595">
    <property type="component" value="Unassembled WGS sequence"/>
</dbReference>
<dbReference type="RefSeq" id="WP_310074494.1">
    <property type="nucleotide sequence ID" value="NZ_JAVDVX010000006.1"/>
</dbReference>
<accession>A0ABU1V1H7</accession>
<reference evidence="4 5" key="1">
    <citation type="submission" date="2023-07" db="EMBL/GenBank/DDBJ databases">
        <title>Sorghum-associated microbial communities from plants grown in Nebraska, USA.</title>
        <authorList>
            <person name="Schachtman D."/>
        </authorList>
    </citation>
    <scope>NUCLEOTIDE SEQUENCE [LARGE SCALE GENOMIC DNA]</scope>
    <source>
        <strain evidence="4 5">BE190</strain>
    </source>
</reference>
<dbReference type="Gene3D" id="1.10.3210.10">
    <property type="entry name" value="Hypothetical protein af1432"/>
    <property type="match status" value="1"/>
</dbReference>
<dbReference type="GO" id="GO:0008894">
    <property type="term" value="F:guanosine-5'-triphosphate,3'-diphosphate diphosphatase activity"/>
    <property type="evidence" value="ECO:0007669"/>
    <property type="project" value="UniProtKB-EC"/>
</dbReference>
<dbReference type="EC" id="3.6.1.11" evidence="4"/>
<dbReference type="InterPro" id="IPR003695">
    <property type="entry name" value="Ppx_GppA_N"/>
</dbReference>
<feature type="domain" description="Ppx/GppA phosphatase C-terminal" evidence="3">
    <location>
        <begin position="316"/>
        <end position="486"/>
    </location>
</feature>
<dbReference type="Pfam" id="PF21447">
    <property type="entry name" value="Ppx-GppA_III"/>
    <property type="match status" value="1"/>
</dbReference>
<comment type="caution">
    <text evidence="4">The sequence shown here is derived from an EMBL/GenBank/DDBJ whole genome shotgun (WGS) entry which is preliminary data.</text>
</comment>
<dbReference type="Pfam" id="PF02541">
    <property type="entry name" value="Ppx-GppA"/>
    <property type="match status" value="1"/>
</dbReference>
<dbReference type="InterPro" id="IPR043129">
    <property type="entry name" value="ATPase_NBD"/>
</dbReference>
<organism evidence="4 5">
    <name type="scientific">Cellvibrio fibrivorans</name>
    <dbReference type="NCBI Taxonomy" id="126350"/>
    <lineage>
        <taxon>Bacteria</taxon>
        <taxon>Pseudomonadati</taxon>
        <taxon>Pseudomonadota</taxon>
        <taxon>Gammaproteobacteria</taxon>
        <taxon>Cellvibrionales</taxon>
        <taxon>Cellvibrionaceae</taxon>
        <taxon>Cellvibrio</taxon>
    </lineage>
</organism>
<proteinExistence type="predicted"/>
<gene>
    <name evidence="4" type="ORF">J2X05_003343</name>
</gene>
<keyword evidence="1 4" id="KW-0378">Hydrolase</keyword>
<dbReference type="EC" id="3.6.1.40" evidence="4"/>
<dbReference type="PANTHER" id="PTHR30005">
    <property type="entry name" value="EXOPOLYPHOSPHATASE"/>
    <property type="match status" value="1"/>
</dbReference>
<dbReference type="InterPro" id="IPR048950">
    <property type="entry name" value="Ppx_GppA_C"/>
</dbReference>
<dbReference type="PIRSF" id="PIRSF001267">
    <property type="entry name" value="Pyrophosphatase_GppA_Ppx"/>
    <property type="match status" value="1"/>
</dbReference>
<dbReference type="GO" id="GO:0004309">
    <property type="term" value="F:exopolyphosphatase activity"/>
    <property type="evidence" value="ECO:0007669"/>
    <property type="project" value="UniProtKB-EC"/>
</dbReference>